<dbReference type="STRING" id="90262.A0A1X2IZ79"/>
<feature type="active site" description="Nucleophile" evidence="1">
    <location>
        <position position="144"/>
    </location>
</feature>
<sequence>MSLETLVKEVYSSAKENKNLFIFESTSSQKEANGIQFQINYVPTLAKKPTDGNNEKPINPFLNPDPALVVKEDGNYRILLNKFCVVPHHLLIITKEYQPQTLPLFPPDMLIGWKTLMNAYGPSNPGMLFYNCGPQSGASQGHKHMQIIPLVGAGVQPPIQQAVDNIENSKAGEIYTLDQLPYVHVLTPLDRKFMDESADAAVEDYLGQMFFGLLDAMFQQLRFLDDDKEATNKKPSFNFMITSQFMLLVPRRLEDGITEDGIKLSMNSLGFGGFLLAKTESEYKALQAMPNLMDLLTQVGFPRPLNHSQELHQEQQQDQEGTLAT</sequence>
<dbReference type="InterPro" id="IPR019200">
    <property type="entry name" value="ATP_adenylylTrfase_C"/>
</dbReference>
<evidence type="ECO:0000259" key="3">
    <source>
        <dbReference type="Pfam" id="PF19327"/>
    </source>
</evidence>
<reference evidence="4 5" key="1">
    <citation type="submission" date="2016-07" db="EMBL/GenBank/DDBJ databases">
        <title>Pervasive Adenine N6-methylation of Active Genes in Fungi.</title>
        <authorList>
            <consortium name="DOE Joint Genome Institute"/>
            <person name="Mondo S.J."/>
            <person name="Dannebaum R.O."/>
            <person name="Kuo R.C."/>
            <person name="Labutti K."/>
            <person name="Haridas S."/>
            <person name="Kuo A."/>
            <person name="Salamov A."/>
            <person name="Ahrendt S.R."/>
            <person name="Lipzen A."/>
            <person name="Sullivan W."/>
            <person name="Andreopoulos W.B."/>
            <person name="Clum A."/>
            <person name="Lindquist E."/>
            <person name="Daum C."/>
            <person name="Ramamoorthy G.K."/>
            <person name="Gryganskyi A."/>
            <person name="Culley D."/>
            <person name="Magnuson J.K."/>
            <person name="James T.Y."/>
            <person name="O'Malley M.A."/>
            <person name="Stajich J.E."/>
            <person name="Spatafora J.W."/>
            <person name="Visel A."/>
            <person name="Grigoriev I.V."/>
        </authorList>
    </citation>
    <scope>NUCLEOTIDE SEQUENCE [LARGE SCALE GENOMIC DNA]</scope>
    <source>
        <strain evidence="4 5">NRRL 1336</strain>
    </source>
</reference>
<dbReference type="GO" id="GO:0005524">
    <property type="term" value="F:ATP binding"/>
    <property type="evidence" value="ECO:0007669"/>
    <property type="project" value="InterPro"/>
</dbReference>
<dbReference type="InterPro" id="IPR009163">
    <property type="entry name" value="Ap4A_phos1/2"/>
</dbReference>
<name>A0A1X2IZ79_9FUNG</name>
<dbReference type="GO" id="GO:0009117">
    <property type="term" value="P:nucleotide metabolic process"/>
    <property type="evidence" value="ECO:0007669"/>
    <property type="project" value="InterPro"/>
</dbReference>
<dbReference type="Proteomes" id="UP000193560">
    <property type="component" value="Unassembled WGS sequence"/>
</dbReference>
<dbReference type="Pfam" id="PF09830">
    <property type="entry name" value="ATP_transf"/>
    <property type="match status" value="1"/>
</dbReference>
<dbReference type="SUPFAM" id="SSF54197">
    <property type="entry name" value="HIT-like"/>
    <property type="match status" value="1"/>
</dbReference>
<accession>A0A1X2IZ79</accession>
<dbReference type="OrthoDB" id="10267950at2759"/>
<evidence type="ECO:0000259" key="2">
    <source>
        <dbReference type="Pfam" id="PF09830"/>
    </source>
</evidence>
<dbReference type="EMBL" id="MCGE01000002">
    <property type="protein sequence ID" value="ORZ24644.1"/>
    <property type="molecule type" value="Genomic_DNA"/>
</dbReference>
<dbReference type="PANTHER" id="PTHR38420">
    <property type="entry name" value="AP-4-A PHOSPHORYLASE II"/>
    <property type="match status" value="1"/>
</dbReference>
<proteinExistence type="predicted"/>
<comment type="caution">
    <text evidence="4">The sequence shown here is derived from an EMBL/GenBank/DDBJ whole genome shotgun (WGS) entry which is preliminary data.</text>
</comment>
<dbReference type="InterPro" id="IPR036265">
    <property type="entry name" value="HIT-like_sf"/>
</dbReference>
<gene>
    <name evidence="4" type="ORF">BCR42DRAFT_486887</name>
</gene>
<dbReference type="PANTHER" id="PTHR38420:SF1">
    <property type="entry name" value="PUTATIVE (AFU_ORTHOLOGUE AFUA_5G14690)-RELATED"/>
    <property type="match status" value="1"/>
</dbReference>
<protein>
    <submittedName>
        <fullName evidence="4">HIT-like domain-containing protein</fullName>
    </submittedName>
</protein>
<organism evidence="4 5">
    <name type="scientific">Absidia repens</name>
    <dbReference type="NCBI Taxonomy" id="90262"/>
    <lineage>
        <taxon>Eukaryota</taxon>
        <taxon>Fungi</taxon>
        <taxon>Fungi incertae sedis</taxon>
        <taxon>Mucoromycota</taxon>
        <taxon>Mucoromycotina</taxon>
        <taxon>Mucoromycetes</taxon>
        <taxon>Mucorales</taxon>
        <taxon>Cunninghamellaceae</taxon>
        <taxon>Absidia</taxon>
    </lineage>
</organism>
<evidence type="ECO:0000313" key="5">
    <source>
        <dbReference type="Proteomes" id="UP000193560"/>
    </source>
</evidence>
<dbReference type="Gene3D" id="3.30.428.70">
    <property type="match status" value="1"/>
</dbReference>
<dbReference type="PIRSF" id="PIRSF000846">
    <property type="entry name" value="ATP_adenylyltr"/>
    <property type="match status" value="1"/>
</dbReference>
<feature type="domain" description="Ap4A phosphorylase 1/2 N-terminal" evidence="3">
    <location>
        <begin position="3"/>
        <end position="163"/>
    </location>
</feature>
<keyword evidence="5" id="KW-1185">Reference proteome</keyword>
<feature type="domain" description="ATP adenylyltransferase C-terminal" evidence="2">
    <location>
        <begin position="179"/>
        <end position="302"/>
    </location>
</feature>
<evidence type="ECO:0000313" key="4">
    <source>
        <dbReference type="EMBL" id="ORZ24644.1"/>
    </source>
</evidence>
<dbReference type="InterPro" id="IPR045759">
    <property type="entry name" value="Ap4A_phos1/2_N"/>
</dbReference>
<dbReference type="InterPro" id="IPR043171">
    <property type="entry name" value="Ap4A_phos1/2-like"/>
</dbReference>
<dbReference type="Pfam" id="PF19327">
    <property type="entry name" value="Ap4A_phos_N"/>
    <property type="match status" value="1"/>
</dbReference>
<dbReference type="AlphaFoldDB" id="A0A1X2IZ79"/>
<evidence type="ECO:0000256" key="1">
    <source>
        <dbReference type="PIRSR" id="PIRSR000846-1"/>
    </source>
</evidence>
<dbReference type="GO" id="GO:0003877">
    <property type="term" value="F:ATP:ADP adenylyltransferase activity"/>
    <property type="evidence" value="ECO:0007669"/>
    <property type="project" value="InterPro"/>
</dbReference>